<gene>
    <name evidence="1" type="ORF">BST83_05930</name>
</gene>
<name>A0A2S7KVR4_9FLAO</name>
<evidence type="ECO:0008006" key="3">
    <source>
        <dbReference type="Google" id="ProtNLM"/>
    </source>
</evidence>
<sequence>MKSLYKYDTYIKLLFLVALCYTKKTSGQPPVLPQRAITVYASQNLNFGLFYDSDGSGGSVTLDSQGNRTVTGTINTLPSYPGTPALFEIKLCQGRAITISYQPTSILTAANGDEIILEIGPTQKGGNGAVFATENNCNFITILRVGGTLIIPPNTKAGIFSGDFEISFDQQ</sequence>
<accession>A0A2S7KVR4</accession>
<evidence type="ECO:0000313" key="2">
    <source>
        <dbReference type="Proteomes" id="UP000239522"/>
    </source>
</evidence>
<dbReference type="OrthoDB" id="1443914at2"/>
<comment type="caution">
    <text evidence="1">The sequence shown here is derived from an EMBL/GenBank/DDBJ whole genome shotgun (WGS) entry which is preliminary data.</text>
</comment>
<protein>
    <recommendedName>
        <fullName evidence="3">DUF4402 domain-containing protein</fullName>
    </recommendedName>
</protein>
<dbReference type="Proteomes" id="UP000239522">
    <property type="component" value="Unassembled WGS sequence"/>
</dbReference>
<dbReference type="AlphaFoldDB" id="A0A2S7KVR4"/>
<reference evidence="1 2" key="1">
    <citation type="submission" date="2016-11" db="EMBL/GenBank/DDBJ databases">
        <title>Trade-off between light-utilization and light-protection in marine flavobacteria.</title>
        <authorList>
            <person name="Kumagai Y."/>
        </authorList>
    </citation>
    <scope>NUCLEOTIDE SEQUENCE [LARGE SCALE GENOMIC DNA]</scope>
    <source>
        <strain evidence="1 2">ATCC 700397</strain>
    </source>
</reference>
<dbReference type="RefSeq" id="WP_104808993.1">
    <property type="nucleotide sequence ID" value="NZ_MQUA01000013.1"/>
</dbReference>
<keyword evidence="2" id="KW-1185">Reference proteome</keyword>
<organism evidence="1 2">
    <name type="scientific">Polaribacter filamentus</name>
    <dbReference type="NCBI Taxonomy" id="53483"/>
    <lineage>
        <taxon>Bacteria</taxon>
        <taxon>Pseudomonadati</taxon>
        <taxon>Bacteroidota</taxon>
        <taxon>Flavobacteriia</taxon>
        <taxon>Flavobacteriales</taxon>
        <taxon>Flavobacteriaceae</taxon>
    </lineage>
</organism>
<evidence type="ECO:0000313" key="1">
    <source>
        <dbReference type="EMBL" id="PQB06744.1"/>
    </source>
</evidence>
<dbReference type="Pfam" id="PF14352">
    <property type="entry name" value="DUF4402"/>
    <property type="match status" value="1"/>
</dbReference>
<dbReference type="InterPro" id="IPR025514">
    <property type="entry name" value="DUF4402"/>
</dbReference>
<dbReference type="EMBL" id="MQUA01000013">
    <property type="protein sequence ID" value="PQB06744.1"/>
    <property type="molecule type" value="Genomic_DNA"/>
</dbReference>
<proteinExistence type="predicted"/>